<proteinExistence type="predicted"/>
<gene>
    <name evidence="1" type="ORF">SDC9_61398</name>
</gene>
<name>A0A644XLC3_9ZZZZ</name>
<dbReference type="AlphaFoldDB" id="A0A644XLC3"/>
<evidence type="ECO:0000313" key="1">
    <source>
        <dbReference type="EMBL" id="MPM15033.1"/>
    </source>
</evidence>
<accession>A0A644XLC3</accession>
<comment type="caution">
    <text evidence="1">The sequence shown here is derived from an EMBL/GenBank/DDBJ whole genome shotgun (WGS) entry which is preliminary data.</text>
</comment>
<evidence type="ECO:0008006" key="2">
    <source>
        <dbReference type="Google" id="ProtNLM"/>
    </source>
</evidence>
<sequence length="435" mass="49705">MKIRVQNYTPEGFIALDNSALIYPPTEAVYNANTFRVSLDLCYTIKQEILEQALHDVLERCSYAKVSLHAGFFWYYLSPNTKQPLVHPEGSYPSGRFSFKENNGYLFKVLYSEHRIALECFHALTDGSGAMAYLKLLVERYCHYANIADFQFPGALNYKARPSIQEFSDPFQHLYDKNLPSYPKISKAYHRKGTGSIDDRVKVISASIPTKQIKERAKARGITIGEYLSSTYLYALQQLQQQEVPLQKQRKPIRLSVPMNLRKIFGYETMRNFTLFAVIGIEPALGYYTFEEIAKEVHLQMAVSQDRKRLLSQIRRNVGGERTPLIRFAPNILKNPLFKLLSDFLGDDQYSGVISNLGQLELPPALEGAIRRADFHLSPGLLNRVALTVIGYLDTIVVNFTSFLNTDTELERLFCTFMVEDGIEVTLSTNRETDR</sequence>
<protein>
    <recommendedName>
        <fullName evidence="2">Alcohol acetyltransferase</fullName>
    </recommendedName>
</protein>
<reference evidence="1" key="1">
    <citation type="submission" date="2019-08" db="EMBL/GenBank/DDBJ databases">
        <authorList>
            <person name="Kucharzyk K."/>
            <person name="Murdoch R.W."/>
            <person name="Higgins S."/>
            <person name="Loffler F."/>
        </authorList>
    </citation>
    <scope>NUCLEOTIDE SEQUENCE</scope>
</reference>
<dbReference type="EMBL" id="VSSQ01002375">
    <property type="protein sequence ID" value="MPM15033.1"/>
    <property type="molecule type" value="Genomic_DNA"/>
</dbReference>
<organism evidence="1">
    <name type="scientific">bioreactor metagenome</name>
    <dbReference type="NCBI Taxonomy" id="1076179"/>
    <lineage>
        <taxon>unclassified sequences</taxon>
        <taxon>metagenomes</taxon>
        <taxon>ecological metagenomes</taxon>
    </lineage>
</organism>